<evidence type="ECO:0000313" key="4">
    <source>
        <dbReference type="EMBL" id="CAF1130080.1"/>
    </source>
</evidence>
<dbReference type="Pfam" id="PF02885">
    <property type="entry name" value="Glycos_trans_3N"/>
    <property type="match status" value="1"/>
</dbReference>
<reference evidence="4" key="1">
    <citation type="submission" date="2021-02" db="EMBL/GenBank/DDBJ databases">
        <authorList>
            <person name="Nowell W R."/>
        </authorList>
    </citation>
    <scope>NUCLEOTIDE SEQUENCE</scope>
</reference>
<dbReference type="Proteomes" id="UP000663829">
    <property type="component" value="Unassembled WGS sequence"/>
</dbReference>
<evidence type="ECO:0000313" key="6">
    <source>
        <dbReference type="Proteomes" id="UP000663829"/>
    </source>
</evidence>
<evidence type="ECO:0000259" key="3">
    <source>
        <dbReference type="Pfam" id="PF02885"/>
    </source>
</evidence>
<name>A0A814R7J0_9BILA</name>
<dbReference type="InterPro" id="IPR017459">
    <property type="entry name" value="Glycosyl_Trfase_fam3_N_dom"/>
</dbReference>
<dbReference type="Gene3D" id="1.20.970.10">
    <property type="entry name" value="Transferase, Pyrimidine Nucleoside Phosphorylase, Chain C"/>
    <property type="match status" value="1"/>
</dbReference>
<keyword evidence="2" id="KW-0808">Transferase</keyword>
<dbReference type="GO" id="GO:0016757">
    <property type="term" value="F:glycosyltransferase activity"/>
    <property type="evidence" value="ECO:0007669"/>
    <property type="project" value="UniProtKB-KW"/>
</dbReference>
<feature type="non-terminal residue" evidence="4">
    <location>
        <position position="1"/>
    </location>
</feature>
<comment type="caution">
    <text evidence="4">The sequence shown here is derived from an EMBL/GenBank/DDBJ whole genome shotgun (WGS) entry which is preliminary data.</text>
</comment>
<accession>A0A814R7J0</accession>
<dbReference type="InterPro" id="IPR036320">
    <property type="entry name" value="Glycosyl_Trfase_fam3_N_dom_sf"/>
</dbReference>
<feature type="domain" description="Glycosyl transferase family 3 N-terminal" evidence="3">
    <location>
        <begin position="76"/>
        <end position="135"/>
    </location>
</feature>
<keyword evidence="1" id="KW-0328">Glycosyltransferase</keyword>
<evidence type="ECO:0000256" key="1">
    <source>
        <dbReference type="ARBA" id="ARBA00022676"/>
    </source>
</evidence>
<protein>
    <recommendedName>
        <fullName evidence="3">Glycosyl transferase family 3 N-terminal domain-containing protein</fullName>
    </recommendedName>
</protein>
<dbReference type="EMBL" id="CAJNOQ010006293">
    <property type="protein sequence ID" value="CAF1130080.1"/>
    <property type="molecule type" value="Genomic_DNA"/>
</dbReference>
<evidence type="ECO:0000313" key="5">
    <source>
        <dbReference type="EMBL" id="CAF3893806.1"/>
    </source>
</evidence>
<dbReference type="AlphaFoldDB" id="A0A814R7J0"/>
<proteinExistence type="predicted"/>
<keyword evidence="6" id="KW-1185">Reference proteome</keyword>
<evidence type="ECO:0000256" key="2">
    <source>
        <dbReference type="ARBA" id="ARBA00022679"/>
    </source>
</evidence>
<organism evidence="4 6">
    <name type="scientific">Didymodactylos carnosus</name>
    <dbReference type="NCBI Taxonomy" id="1234261"/>
    <lineage>
        <taxon>Eukaryota</taxon>
        <taxon>Metazoa</taxon>
        <taxon>Spiralia</taxon>
        <taxon>Gnathifera</taxon>
        <taxon>Rotifera</taxon>
        <taxon>Eurotatoria</taxon>
        <taxon>Bdelloidea</taxon>
        <taxon>Philodinida</taxon>
        <taxon>Philodinidae</taxon>
        <taxon>Didymodactylos</taxon>
    </lineage>
</organism>
<dbReference type="SUPFAM" id="SSF47648">
    <property type="entry name" value="Nucleoside phosphorylase/phosphoribosyltransferase N-terminal domain"/>
    <property type="match status" value="1"/>
</dbReference>
<gene>
    <name evidence="4" type="ORF">GPM918_LOCUS20145</name>
    <name evidence="5" type="ORF">SRO942_LOCUS20142</name>
</gene>
<sequence length="135" mass="14911">MGGPRGPKHDNDWTPFLCAKWHFTDLSHTHRQGVIVYFLSLPTYFNPASFLYSREMAVRNPLTATVVDVPYLKAGIQQLSLHRPLDGELVSGAIDEIMSGRSPEVLVSAFLALLSPDKLSPDIIIAGVKNMRAHA</sequence>
<dbReference type="Proteomes" id="UP000681722">
    <property type="component" value="Unassembled WGS sequence"/>
</dbReference>
<dbReference type="EMBL" id="CAJOBC010006293">
    <property type="protein sequence ID" value="CAF3893806.1"/>
    <property type="molecule type" value="Genomic_DNA"/>
</dbReference>